<proteinExistence type="inferred from homology"/>
<keyword evidence="5 6" id="KW-0539">Nucleus</keyword>
<evidence type="ECO:0000256" key="3">
    <source>
        <dbReference type="ARBA" id="ARBA00023015"/>
    </source>
</evidence>
<accession>A0A7R8X9N4</accession>
<keyword evidence="6" id="KW-0010">Activator</keyword>
<keyword evidence="8" id="KW-0812">Transmembrane</keyword>
<dbReference type="GO" id="GO:0070847">
    <property type="term" value="C:core mediator complex"/>
    <property type="evidence" value="ECO:0007669"/>
    <property type="project" value="TreeGrafter"/>
</dbReference>
<keyword evidence="8" id="KW-1133">Transmembrane helix</keyword>
<protein>
    <recommendedName>
        <fullName evidence="6">Mediator of RNA polymerase II transcription subunit 18</fullName>
    </recommendedName>
    <alternativeName>
        <fullName evidence="6">Mediator complex subunit 18</fullName>
    </alternativeName>
</protein>
<dbReference type="GO" id="GO:0006357">
    <property type="term" value="P:regulation of transcription by RNA polymerase II"/>
    <property type="evidence" value="ECO:0007669"/>
    <property type="project" value="InterPro"/>
</dbReference>
<dbReference type="InterPro" id="IPR036005">
    <property type="entry name" value="Creatinase/aminopeptidase-like"/>
</dbReference>
<dbReference type="Gene3D" id="2.40.320.10">
    <property type="entry name" value="Hypothetical Protein Pfu-838710-001"/>
    <property type="match status" value="1"/>
</dbReference>
<dbReference type="Proteomes" id="UP000677054">
    <property type="component" value="Unassembled WGS sequence"/>
</dbReference>
<evidence type="ECO:0000256" key="5">
    <source>
        <dbReference type="ARBA" id="ARBA00023242"/>
    </source>
</evidence>
<reference evidence="9" key="1">
    <citation type="submission" date="2020-11" db="EMBL/GenBank/DDBJ databases">
        <authorList>
            <person name="Tran Van P."/>
        </authorList>
    </citation>
    <scope>NUCLEOTIDE SEQUENCE</scope>
</reference>
<dbReference type="Gene3D" id="3.40.50.11530">
    <property type="match status" value="1"/>
</dbReference>
<dbReference type="PANTHER" id="PTHR13321:SF2">
    <property type="entry name" value="MEDIATOR OF RNA POLYMERASE II TRANSCRIPTION SUBUNIT 18"/>
    <property type="match status" value="1"/>
</dbReference>
<dbReference type="PANTHER" id="PTHR13321">
    <property type="entry name" value="MEDIATOR OF RNA POLYMERASE II TRANSCRIPTION, SUBUNIT 18"/>
    <property type="match status" value="1"/>
</dbReference>
<comment type="function">
    <text evidence="6">Component of the Mediator complex, a coactivator involved in the regulated transcription of nearly all RNA polymerase II-dependent genes. Mediator functions as a bridge to convey information from gene-specific regulatory proteins to the basal RNA polymerase II transcription machinery. Mediator is recruited to promoters by direct interactions with regulatory proteins and serves as a scaffold for the assembly of a functional preinitiation complex with RNA polymerase II and the general transcription factors.</text>
</comment>
<organism evidence="9">
    <name type="scientific">Darwinula stevensoni</name>
    <dbReference type="NCBI Taxonomy" id="69355"/>
    <lineage>
        <taxon>Eukaryota</taxon>
        <taxon>Metazoa</taxon>
        <taxon>Ecdysozoa</taxon>
        <taxon>Arthropoda</taxon>
        <taxon>Crustacea</taxon>
        <taxon>Oligostraca</taxon>
        <taxon>Ostracoda</taxon>
        <taxon>Podocopa</taxon>
        <taxon>Podocopida</taxon>
        <taxon>Darwinulocopina</taxon>
        <taxon>Darwinuloidea</taxon>
        <taxon>Darwinulidae</taxon>
        <taxon>Darwinula</taxon>
    </lineage>
</organism>
<dbReference type="AlphaFoldDB" id="A0A7R8X9N4"/>
<keyword evidence="8" id="KW-0472">Membrane</keyword>
<dbReference type="GO" id="GO:0003712">
    <property type="term" value="F:transcription coregulator activity"/>
    <property type="evidence" value="ECO:0007669"/>
    <property type="project" value="InterPro"/>
</dbReference>
<name>A0A7R8X9N4_9CRUS</name>
<evidence type="ECO:0000256" key="2">
    <source>
        <dbReference type="ARBA" id="ARBA00009814"/>
    </source>
</evidence>
<dbReference type="GO" id="GO:0006369">
    <property type="term" value="P:termination of RNA polymerase II transcription"/>
    <property type="evidence" value="ECO:0007669"/>
    <property type="project" value="TreeGrafter"/>
</dbReference>
<evidence type="ECO:0000256" key="7">
    <source>
        <dbReference type="SAM" id="MobiDB-lite"/>
    </source>
</evidence>
<dbReference type="Pfam" id="PF09637">
    <property type="entry name" value="Med18"/>
    <property type="match status" value="1"/>
</dbReference>
<comment type="subunit">
    <text evidence="6">Component of the Mediator complex.</text>
</comment>
<evidence type="ECO:0000256" key="1">
    <source>
        <dbReference type="ARBA" id="ARBA00004123"/>
    </source>
</evidence>
<feature type="region of interest" description="Disordered" evidence="7">
    <location>
        <begin position="1"/>
        <end position="28"/>
    </location>
</feature>
<dbReference type="EMBL" id="CAJPEV010001112">
    <property type="protein sequence ID" value="CAG0890809.1"/>
    <property type="molecule type" value="Genomic_DNA"/>
</dbReference>
<keyword evidence="4 6" id="KW-0804">Transcription</keyword>
<dbReference type="GO" id="GO:0016592">
    <property type="term" value="C:mediator complex"/>
    <property type="evidence" value="ECO:0007669"/>
    <property type="project" value="InterPro"/>
</dbReference>
<keyword evidence="10" id="KW-1185">Reference proteome</keyword>
<gene>
    <name evidence="6" type="primary">MED18</name>
    <name evidence="9" type="ORF">DSTB1V02_LOCUS6218</name>
</gene>
<sequence>MLALARGGKPGAGESSGTQDPLPTEVFPPGSPGPLENVIILAPVCIAVVTLLGVFLGVLLSQRQRKPISHRLPFIRIPTSETPCPDDEKMKILLVYNPDNSAFSHLVSAFVQFLTSSGLQVENCCSDEGGKEMTPEELLRILGDLSWSILLVSSMEAKIQQEALLEAQLVENISQSHYMVSNFRYVLWNILDNPVLLKDYTRVSLVRFSEVTADKDRLNFVTPLKEFLVPSHVDDLLQKLQRVTSHGTENEGRHNWSKEMWCHFEALCIQAKAAAAFMQRNKGMASVTPEGFSMTPAARLGSIVPNQEYFIQGSILDSNRDVLIHRLKGLCDNVDSDTENFHEHEMIFTLQLGNMVQQHLTLRVRRALDQGLDPSTTPWMLRYCGTTEYGDGKSRVTPVRSSIDVACTCNVVEFLNELGFKLDFEYMLKGQVFRKGRMKITLSKIFRETPKTQSYSHKLGCLDVGTWRDQLWPDDWTSVTQDGKLSAQFEHTLLVTDDGCDVLTRRLTEDGLPHFMAKL</sequence>
<dbReference type="OrthoDB" id="10018982at2759"/>
<comment type="similarity">
    <text evidence="2 6">Belongs to the Mediator complex subunit 18 family.</text>
</comment>
<keyword evidence="3 6" id="KW-0805">Transcription regulation</keyword>
<feature type="transmembrane region" description="Helical" evidence="8">
    <location>
        <begin position="38"/>
        <end position="61"/>
    </location>
</feature>
<evidence type="ECO:0000256" key="4">
    <source>
        <dbReference type="ARBA" id="ARBA00023163"/>
    </source>
</evidence>
<dbReference type="InterPro" id="IPR019095">
    <property type="entry name" value="Mediator_Med18"/>
</dbReference>
<evidence type="ECO:0000256" key="6">
    <source>
        <dbReference type="RuleBase" id="RU364150"/>
    </source>
</evidence>
<evidence type="ECO:0000313" key="9">
    <source>
        <dbReference type="EMBL" id="CAD7246368.1"/>
    </source>
</evidence>
<dbReference type="SUPFAM" id="SSF55920">
    <property type="entry name" value="Creatinase/aminopeptidase"/>
    <property type="match status" value="1"/>
</dbReference>
<dbReference type="EMBL" id="LR900629">
    <property type="protein sequence ID" value="CAD7246368.1"/>
    <property type="molecule type" value="Genomic_DNA"/>
</dbReference>
<comment type="subcellular location">
    <subcellularLocation>
        <location evidence="1 6">Nucleus</location>
    </subcellularLocation>
</comment>
<evidence type="ECO:0000256" key="8">
    <source>
        <dbReference type="SAM" id="Phobius"/>
    </source>
</evidence>
<evidence type="ECO:0000313" key="10">
    <source>
        <dbReference type="Proteomes" id="UP000677054"/>
    </source>
</evidence>